<keyword evidence="4" id="KW-1185">Reference proteome</keyword>
<evidence type="ECO:0000256" key="1">
    <source>
        <dbReference type="ARBA" id="ARBA00038396"/>
    </source>
</evidence>
<dbReference type="RefSeq" id="WP_196205939.1">
    <property type="nucleotide sequence ID" value="NZ_JADPUN010000345.1"/>
</dbReference>
<gene>
    <name evidence="3" type="ORF">I0C86_36840</name>
</gene>
<dbReference type="InterPro" id="IPR002938">
    <property type="entry name" value="FAD-bd"/>
</dbReference>
<proteinExistence type="inferred from homology"/>
<protein>
    <submittedName>
        <fullName evidence="3">Tryptophan 7-halogenase</fullName>
    </submittedName>
</protein>
<dbReference type="Gene3D" id="3.50.50.60">
    <property type="entry name" value="FAD/NAD(P)-binding domain"/>
    <property type="match status" value="1"/>
</dbReference>
<dbReference type="EMBL" id="JADPUN010000345">
    <property type="protein sequence ID" value="MBF9134457.1"/>
    <property type="molecule type" value="Genomic_DNA"/>
</dbReference>
<accession>A0ABS0H8P1</accession>
<dbReference type="Pfam" id="PF01494">
    <property type="entry name" value="FAD_binding_3"/>
    <property type="match status" value="1"/>
</dbReference>
<dbReference type="PANTHER" id="PTHR43747">
    <property type="entry name" value="FAD-BINDING PROTEIN"/>
    <property type="match status" value="1"/>
</dbReference>
<dbReference type="InterPro" id="IPR036188">
    <property type="entry name" value="FAD/NAD-bd_sf"/>
</dbReference>
<evidence type="ECO:0000259" key="2">
    <source>
        <dbReference type="Pfam" id="PF01494"/>
    </source>
</evidence>
<dbReference type="Proteomes" id="UP000638560">
    <property type="component" value="Unassembled WGS sequence"/>
</dbReference>
<dbReference type="SUPFAM" id="SSF51905">
    <property type="entry name" value="FAD/NAD(P)-binding domain"/>
    <property type="match status" value="1"/>
</dbReference>
<sequence length="425" mass="47217">MAAQSVDTVDVAVIGAGPAGSTAAATLAQAGRSVLVLERRRFPRFHIGESMLPYTMGLLDRIKLLDRVREQGYPVKRGAEFIFPDGDFRRVDFADQGAGRQSTTFQVERAHFDNLLAGHARDCGADLREGANVTGLVFGDDRVTGVRYEQGGQTREVRARYVLDTAGRASRISQHFKLRRTIDRLRNIAVFKHFAGLDERHNPGHEGDIQIGGHPDGWVWAIPIWPDTISVGAVMPKSVLRGREPAEVLAEHIARSTRITQRLTGTEPCSDLRIETDYCYYSDTVTGPGWLMAGDAACFLDPIFSGGVCLATVTGTEAGRTIDRALGQPHREAELMRHYGDLLKTGYDTYARIIFAYYESKYSLGRYLRGLGVDIEGAWFSRLISGDFWDERNPIAGLLREKADWDFFAPFDRVTECPVYPGAPR</sequence>
<name>A0ABS0H8P1_9ACTN</name>
<comment type="caution">
    <text evidence="3">The sequence shown here is derived from an EMBL/GenBank/DDBJ whole genome shotgun (WGS) entry which is preliminary data.</text>
</comment>
<dbReference type="InterPro" id="IPR050816">
    <property type="entry name" value="Flavin-dep_Halogenase_NPB"/>
</dbReference>
<evidence type="ECO:0000313" key="3">
    <source>
        <dbReference type="EMBL" id="MBF9134457.1"/>
    </source>
</evidence>
<comment type="similarity">
    <text evidence="1">Belongs to the flavin-dependent halogenase family. Bacterial tryptophan halogenase subfamily.</text>
</comment>
<feature type="domain" description="FAD-binding" evidence="2">
    <location>
        <begin position="9"/>
        <end position="308"/>
    </location>
</feature>
<evidence type="ECO:0000313" key="4">
    <source>
        <dbReference type="Proteomes" id="UP000638560"/>
    </source>
</evidence>
<reference evidence="3 4" key="1">
    <citation type="submission" date="2020-11" db="EMBL/GenBank/DDBJ databases">
        <title>A novel isolate from a Black sea contaminated sediment with potential to produce alkanes: Plantactinospora alkalitolerans sp. nov.</title>
        <authorList>
            <person name="Carro L."/>
            <person name="Veyisoglu A."/>
            <person name="Guven K."/>
            <person name="Schumann P."/>
            <person name="Klenk H.-P."/>
            <person name="Sahin N."/>
        </authorList>
    </citation>
    <scope>NUCLEOTIDE SEQUENCE [LARGE SCALE GENOMIC DNA]</scope>
    <source>
        <strain evidence="3 4">S1510</strain>
    </source>
</reference>
<dbReference type="PANTHER" id="PTHR43747:SF1">
    <property type="entry name" value="SLR1998 PROTEIN"/>
    <property type="match status" value="1"/>
</dbReference>
<organism evidence="3 4">
    <name type="scientific">Plantactinospora alkalitolerans</name>
    <dbReference type="NCBI Taxonomy" id="2789879"/>
    <lineage>
        <taxon>Bacteria</taxon>
        <taxon>Bacillati</taxon>
        <taxon>Actinomycetota</taxon>
        <taxon>Actinomycetes</taxon>
        <taxon>Micromonosporales</taxon>
        <taxon>Micromonosporaceae</taxon>
        <taxon>Plantactinospora</taxon>
    </lineage>
</organism>
<dbReference type="PRINTS" id="PR00420">
    <property type="entry name" value="RNGMNOXGNASE"/>
</dbReference>